<dbReference type="InterPro" id="IPR020843">
    <property type="entry name" value="ER"/>
</dbReference>
<dbReference type="InterPro" id="IPR052733">
    <property type="entry name" value="Chloroplast_QOR"/>
</dbReference>
<organism evidence="2 3">
    <name type="scientific">Nonomuraea maritima</name>
    <dbReference type="NCBI Taxonomy" id="683260"/>
    <lineage>
        <taxon>Bacteria</taxon>
        <taxon>Bacillati</taxon>
        <taxon>Actinomycetota</taxon>
        <taxon>Actinomycetes</taxon>
        <taxon>Streptosporangiales</taxon>
        <taxon>Streptosporangiaceae</taxon>
        <taxon>Nonomuraea</taxon>
    </lineage>
</organism>
<feature type="domain" description="Enoyl reductase (ER)" evidence="1">
    <location>
        <begin position="265"/>
        <end position="539"/>
    </location>
</feature>
<evidence type="ECO:0000259" key="1">
    <source>
        <dbReference type="SMART" id="SM00829"/>
    </source>
</evidence>
<accession>A0A1G9EXL0</accession>
<gene>
    <name evidence="2" type="ORF">SAMN05421874_111164</name>
</gene>
<dbReference type="STRING" id="683260.SAMN05421874_111164"/>
<dbReference type="InterPro" id="IPR013154">
    <property type="entry name" value="ADH-like_N"/>
</dbReference>
<dbReference type="CDD" id="cd05289">
    <property type="entry name" value="MDR_like_2"/>
    <property type="match status" value="1"/>
</dbReference>
<dbReference type="Pfam" id="PF08240">
    <property type="entry name" value="ADH_N"/>
    <property type="match status" value="1"/>
</dbReference>
<evidence type="ECO:0000313" key="2">
    <source>
        <dbReference type="EMBL" id="SDK80758.1"/>
    </source>
</evidence>
<dbReference type="Gene3D" id="3.40.50.720">
    <property type="entry name" value="NAD(P)-binding Rossmann-like Domain"/>
    <property type="match status" value="2"/>
</dbReference>
<dbReference type="GO" id="GO:0016491">
    <property type="term" value="F:oxidoreductase activity"/>
    <property type="evidence" value="ECO:0007669"/>
    <property type="project" value="InterPro"/>
</dbReference>
<dbReference type="Pfam" id="PF13602">
    <property type="entry name" value="ADH_zinc_N_2"/>
    <property type="match status" value="1"/>
</dbReference>
<dbReference type="SUPFAM" id="SSF50129">
    <property type="entry name" value="GroES-like"/>
    <property type="match status" value="1"/>
</dbReference>
<dbReference type="PANTHER" id="PTHR44013">
    <property type="entry name" value="ZINC-TYPE ALCOHOL DEHYDROGENASE-LIKE PROTEIN C16A3.02C"/>
    <property type="match status" value="1"/>
</dbReference>
<sequence length="543" mass="56906">MVDGMTKVLVSGATGTIGRPLVNQLEDAGADVRTVTRELTDPVALEAALDGVDAVFLLWPFASAEGAREVLELIGARRVVYLSSAAARPHEVEIERLIAGTAREWTVLRPHAFAANTLRWAEQVRAGVVRQPYGDAAFSPIHERDVAAVAVRALLDEVHHCAVYTLTGPRPLTQREQARAIGAAIGRPVRWEDEPPEEARTRLLGLGWPASAVDGMLRGLGEPGPATGTVEEVTGAPASTFETWASEHAADFLGTMRAARIHEYGDASVISLEEVPVPKSGPGEVLIRVAATSFNPSEVGLRMGLLQDVLGVTLPHTLGWDVAGTVVTGAGDLAPGDKVIGLIDGAAAEYAVAKASVLARAPERIPLADAAAVPVAGLTAWQAVFEHARIGRGSRVLINGAGGGVGLFAVQLAKHAGAHVVATASPRSAAVVWALGADEVVDYTTAPLPGGNDVLINLVADVPASVTRLAKEFVSITQPIEHPRAVQFVARNDPGQLTELVALIDKGVVDVKADARPLESLADLHRAAERGAIRGKVILKVEK</sequence>
<dbReference type="Pfam" id="PF01370">
    <property type="entry name" value="Epimerase"/>
    <property type="match status" value="1"/>
</dbReference>
<dbReference type="AlphaFoldDB" id="A0A1G9EXL0"/>
<dbReference type="Gene3D" id="3.90.25.10">
    <property type="entry name" value="UDP-galactose 4-epimerase, domain 1"/>
    <property type="match status" value="1"/>
</dbReference>
<dbReference type="InterPro" id="IPR001509">
    <property type="entry name" value="Epimerase_deHydtase"/>
</dbReference>
<dbReference type="InterPro" id="IPR036291">
    <property type="entry name" value="NAD(P)-bd_dom_sf"/>
</dbReference>
<dbReference type="InterPro" id="IPR011032">
    <property type="entry name" value="GroES-like_sf"/>
</dbReference>
<protein>
    <submittedName>
        <fullName evidence="2">NADPH:quinone reductase</fullName>
    </submittedName>
</protein>
<dbReference type="PANTHER" id="PTHR44013:SF1">
    <property type="entry name" value="ZINC-TYPE ALCOHOL DEHYDROGENASE-LIKE PROTEIN C16A3.02C"/>
    <property type="match status" value="1"/>
</dbReference>
<reference evidence="2 3" key="1">
    <citation type="submission" date="2016-10" db="EMBL/GenBank/DDBJ databases">
        <authorList>
            <person name="de Groot N.N."/>
        </authorList>
    </citation>
    <scope>NUCLEOTIDE SEQUENCE [LARGE SCALE GENOMIC DNA]</scope>
    <source>
        <strain evidence="2 3">CGMCC 4.5681</strain>
    </source>
</reference>
<dbReference type="EMBL" id="FNFB01000011">
    <property type="protein sequence ID" value="SDK80758.1"/>
    <property type="molecule type" value="Genomic_DNA"/>
</dbReference>
<dbReference type="SUPFAM" id="SSF51735">
    <property type="entry name" value="NAD(P)-binding Rossmann-fold domains"/>
    <property type="match status" value="2"/>
</dbReference>
<dbReference type="Gene3D" id="3.90.180.10">
    <property type="entry name" value="Medium-chain alcohol dehydrogenases, catalytic domain"/>
    <property type="match status" value="1"/>
</dbReference>
<keyword evidence="3" id="KW-1185">Reference proteome</keyword>
<dbReference type="Proteomes" id="UP000198683">
    <property type="component" value="Unassembled WGS sequence"/>
</dbReference>
<dbReference type="SMART" id="SM00829">
    <property type="entry name" value="PKS_ER"/>
    <property type="match status" value="1"/>
</dbReference>
<name>A0A1G9EXL0_9ACTN</name>
<proteinExistence type="predicted"/>
<evidence type="ECO:0000313" key="3">
    <source>
        <dbReference type="Proteomes" id="UP000198683"/>
    </source>
</evidence>